<comment type="caution">
    <text evidence="1">The sequence shown here is derived from an EMBL/GenBank/DDBJ whole genome shotgun (WGS) entry which is preliminary data.</text>
</comment>
<gene>
    <name evidence="1" type="ORF">APR42_11775</name>
</gene>
<accession>A0A0Q9Z2Z5</accession>
<evidence type="ECO:0008006" key="3">
    <source>
        <dbReference type="Google" id="ProtNLM"/>
    </source>
</evidence>
<dbReference type="OrthoDB" id="906679at2"/>
<dbReference type="AlphaFoldDB" id="A0A0Q9Z2Z5"/>
<dbReference type="SUPFAM" id="SSF48726">
    <property type="entry name" value="Immunoglobulin"/>
    <property type="match status" value="1"/>
</dbReference>
<sequence length="1204" mass="134849">MKKNYPQLSSYFKPGFFLVVFLFFSLFSFAQNNLNVNNSYTINGFERYDNVSLPSNNSVLTVNGTLVVDGDFIMGGNKSQFKMGSNARVIIFGDLDASNQVELSVSSYLIIHGNFIKGGSSNQGELNVDDGNIYIYGEVDNWGSDFTTCGDYLGNTNEINEQECEYGTEDDFINNPDIPDDILELSNCYDLKVNDQNIFLGSNAIFTASEANLQNVESFQWQTKNNEGNWINLPGENQFEFQINNPELEDSGKQYRVIVQGSNDHCKISISNSAVLRVVKPIEIVDQPKNVIICQNNEVNFNVKAEGKIISYQWQRNDGGNSENFFDISNNTYFQNTQTANLIVNASETWLDSKRFRVKITAENGYTLTSNSALLTVNKAPQGIYTQPKNEVVCEGNDISFQTYTSNNQRQWQVSEDNGNTWSYISNSEYYQNVNGERLDIVKTPVNFDQNLYRLEVSNQNCSVYSNPASLSVYNNPIITRQPQDITTPFGENAIFETQVSGNNITYQWQTYSSNWYDINDSENYSGTKTEKLELITVGYWPEDGSRYRLLATNENGCISISEVAVLNVGQNLCETENTWTGTENTNWNNTNNWSCNSLPTLETNVLIPENLASGNYPKISAGTNALSKDLTIENNASVEVTDNWLRISGNLTNNGILNTETGSVSFEGTSAQIIPNSAFENNLIQNLQIDNPLGVTSQAIIEITGTLKVEDGNLDTGNELTLISNENQTAFIDGSGNGEVIGLVSMQRYLDKAFGYKYFSSPFQNSVVGDFAPFMDFSDPESGFPHFYRYEENRRVDSLDLDATGWEAYIEPTNTLNISEGYALNFGTFSAPQTIELIGEVNNGPISSGQLENNHRKYTKGFHLVGNPYPSPIDWNATNGWTRDNIDNGIYFFTASDDNQYTGTYTAFVNDISTGYSNVDGSSENIIPSMQGFFIKVSDSDTQDLITGSFGMDNRVRTNNFNQEFYRAQITEQKSLLRLEAGFKGANRKDAMVIYFSSYATPNFEKEMDAHKLMNTDPAVPSFYNITTDKKELAINAIPFPESRSYKKIPLGIKADQNGPMQINLASIENLNPNFNVYLIDHVKSIGQNLNRDPEYTFNIKAGTHNSRFELMFSEEEVPSPAIAFNEPFDVKVENDNVVIELNLEESQQGILRASTITGQILQIKQGRGKDRVIFDGITSDGVYIINLQVGKERHAKKVVIKK</sequence>
<name>A0A0Q9Z2Z5_9FLAO</name>
<dbReference type="RefSeq" id="WP_057483073.1">
    <property type="nucleotide sequence ID" value="NZ_BMWR01000007.1"/>
</dbReference>
<organism evidence="1 2">
    <name type="scientific">Salegentibacter mishustinae</name>
    <dbReference type="NCBI Taxonomy" id="270918"/>
    <lineage>
        <taxon>Bacteria</taxon>
        <taxon>Pseudomonadati</taxon>
        <taxon>Bacteroidota</taxon>
        <taxon>Flavobacteriia</taxon>
        <taxon>Flavobacteriales</taxon>
        <taxon>Flavobacteriaceae</taxon>
        <taxon>Salegentibacter</taxon>
    </lineage>
</organism>
<dbReference type="EMBL" id="LKTP01000037">
    <property type="protein sequence ID" value="KRG27180.1"/>
    <property type="molecule type" value="Genomic_DNA"/>
</dbReference>
<evidence type="ECO:0000313" key="1">
    <source>
        <dbReference type="EMBL" id="KRG27180.1"/>
    </source>
</evidence>
<evidence type="ECO:0000313" key="2">
    <source>
        <dbReference type="Proteomes" id="UP000051643"/>
    </source>
</evidence>
<dbReference type="Gene3D" id="2.60.40.10">
    <property type="entry name" value="Immunoglobulins"/>
    <property type="match status" value="2"/>
</dbReference>
<keyword evidence="2" id="KW-1185">Reference proteome</keyword>
<dbReference type="InterPro" id="IPR036179">
    <property type="entry name" value="Ig-like_dom_sf"/>
</dbReference>
<reference evidence="1" key="1">
    <citation type="submission" date="2015-10" db="EMBL/GenBank/DDBJ databases">
        <title>Draft genome sequence of Salegentibacter mishustinae KCTC 12263.</title>
        <authorList>
            <person name="Lin W."/>
            <person name="Zheng Q."/>
        </authorList>
    </citation>
    <scope>NUCLEOTIDE SEQUENCE [LARGE SCALE GENOMIC DNA]</scope>
    <source>
        <strain evidence="1">KCTC 12263</strain>
    </source>
</reference>
<dbReference type="STRING" id="270918.APR42_11775"/>
<dbReference type="InterPro" id="IPR013783">
    <property type="entry name" value="Ig-like_fold"/>
</dbReference>
<proteinExistence type="predicted"/>
<protein>
    <recommendedName>
        <fullName evidence="3">Ig-like domain-containing protein</fullName>
    </recommendedName>
</protein>
<dbReference type="Proteomes" id="UP000051643">
    <property type="component" value="Unassembled WGS sequence"/>
</dbReference>